<evidence type="ECO:0000256" key="1">
    <source>
        <dbReference type="SAM" id="Phobius"/>
    </source>
</evidence>
<keyword evidence="3" id="KW-1185">Reference proteome</keyword>
<dbReference type="Proteomes" id="UP001549773">
    <property type="component" value="Unassembled WGS sequence"/>
</dbReference>
<comment type="caution">
    <text evidence="2">The sequence shown here is derived from an EMBL/GenBank/DDBJ whole genome shotgun (WGS) entry which is preliminary data.</text>
</comment>
<evidence type="ECO:0008006" key="4">
    <source>
        <dbReference type="Google" id="ProtNLM"/>
    </source>
</evidence>
<evidence type="ECO:0000313" key="3">
    <source>
        <dbReference type="Proteomes" id="UP001549773"/>
    </source>
</evidence>
<organism evidence="2 3">
    <name type="scientific">Sediminicola luteus</name>
    <dbReference type="NCBI Taxonomy" id="319238"/>
    <lineage>
        <taxon>Bacteria</taxon>
        <taxon>Pseudomonadati</taxon>
        <taxon>Bacteroidota</taxon>
        <taxon>Flavobacteriia</taxon>
        <taxon>Flavobacteriales</taxon>
        <taxon>Flavobacteriaceae</taxon>
        <taxon>Sediminicola</taxon>
    </lineage>
</organism>
<keyword evidence="1" id="KW-0812">Transmembrane</keyword>
<accession>A0ABV2TWU5</accession>
<keyword evidence="1" id="KW-0472">Membrane</keyword>
<dbReference type="EMBL" id="JBEWYP010000005">
    <property type="protein sequence ID" value="MET7029737.1"/>
    <property type="molecule type" value="Genomic_DNA"/>
</dbReference>
<feature type="transmembrane region" description="Helical" evidence="1">
    <location>
        <begin position="6"/>
        <end position="23"/>
    </location>
</feature>
<dbReference type="RefSeq" id="WP_354618548.1">
    <property type="nucleotide sequence ID" value="NZ_JBEWYP010000005.1"/>
</dbReference>
<name>A0ABV2TWU5_9FLAO</name>
<proteinExistence type="predicted"/>
<keyword evidence="1" id="KW-1133">Transmembrane helix</keyword>
<reference evidence="2 3" key="1">
    <citation type="submission" date="2024-07" db="EMBL/GenBank/DDBJ databases">
        <title>The genome sequence of type strain Sediminicola luteus GDMCC 1.2596T.</title>
        <authorList>
            <person name="Liu Y."/>
        </authorList>
    </citation>
    <scope>NUCLEOTIDE SEQUENCE [LARGE SCALE GENOMIC DNA]</scope>
    <source>
        <strain evidence="2 3">GDMCC 1.2596</strain>
    </source>
</reference>
<evidence type="ECO:0000313" key="2">
    <source>
        <dbReference type="EMBL" id="MET7029737.1"/>
    </source>
</evidence>
<protein>
    <recommendedName>
        <fullName evidence="4">Lmo0937 family membrane protein</fullName>
    </recommendedName>
</protein>
<sequence>MKVISWKFIAALFFAWIIIFFLFPQVGEIIHMLPLISGYLTINKLITGSEI</sequence>
<gene>
    <name evidence="2" type="ORF">ABXZ32_10030</name>
</gene>